<dbReference type="SUPFAM" id="SSF51182">
    <property type="entry name" value="RmlC-like cupins"/>
    <property type="match status" value="1"/>
</dbReference>
<keyword evidence="5" id="KW-1185">Reference proteome</keyword>
<comment type="caution">
    <text evidence="4">The sequence shown here is derived from an EMBL/GenBank/DDBJ whole genome shotgun (WGS) entry which is preliminary data.</text>
</comment>
<dbReference type="Proteomes" id="UP001596481">
    <property type="component" value="Unassembled WGS sequence"/>
</dbReference>
<feature type="region of interest" description="Disordered" evidence="2">
    <location>
        <begin position="1"/>
        <end position="22"/>
    </location>
</feature>
<dbReference type="InterPro" id="IPR013096">
    <property type="entry name" value="Cupin_2"/>
</dbReference>
<dbReference type="PANTHER" id="PTHR35848:SF6">
    <property type="entry name" value="CUPIN TYPE-2 DOMAIN-CONTAINING PROTEIN"/>
    <property type="match status" value="1"/>
</dbReference>
<protein>
    <submittedName>
        <fullName evidence="4">Cupin domain-containing protein</fullName>
    </submittedName>
</protein>
<dbReference type="EMBL" id="JBHTAA010000005">
    <property type="protein sequence ID" value="MFC7204445.1"/>
    <property type="molecule type" value="Genomic_DNA"/>
</dbReference>
<dbReference type="AlphaFoldDB" id="A0ABD5ZHK5"/>
<dbReference type="InterPro" id="IPR051610">
    <property type="entry name" value="GPI/OXD"/>
</dbReference>
<dbReference type="InterPro" id="IPR014710">
    <property type="entry name" value="RmlC-like_jellyroll"/>
</dbReference>
<dbReference type="PANTHER" id="PTHR35848">
    <property type="entry name" value="OXALATE-BINDING PROTEIN"/>
    <property type="match status" value="1"/>
</dbReference>
<dbReference type="InterPro" id="IPR011051">
    <property type="entry name" value="RmlC_Cupin_sf"/>
</dbReference>
<feature type="compositionally biased region" description="Basic and acidic residues" evidence="2">
    <location>
        <begin position="12"/>
        <end position="22"/>
    </location>
</feature>
<reference evidence="4 5" key="1">
    <citation type="journal article" date="2019" name="Int. J. Syst. Evol. Microbiol.">
        <title>The Global Catalogue of Microorganisms (GCM) 10K type strain sequencing project: providing services to taxonomists for standard genome sequencing and annotation.</title>
        <authorList>
            <consortium name="The Broad Institute Genomics Platform"/>
            <consortium name="The Broad Institute Genome Sequencing Center for Infectious Disease"/>
            <person name="Wu L."/>
            <person name="Ma J."/>
        </authorList>
    </citation>
    <scope>NUCLEOTIDE SEQUENCE [LARGE SCALE GENOMIC DNA]</scope>
    <source>
        <strain evidence="4 5">DSM 29988</strain>
    </source>
</reference>
<evidence type="ECO:0000256" key="1">
    <source>
        <dbReference type="ARBA" id="ARBA00022723"/>
    </source>
</evidence>
<dbReference type="GO" id="GO:0046872">
    <property type="term" value="F:metal ion binding"/>
    <property type="evidence" value="ECO:0007669"/>
    <property type="project" value="UniProtKB-KW"/>
</dbReference>
<gene>
    <name evidence="4" type="ORF">ACFQJC_13035</name>
</gene>
<keyword evidence="1" id="KW-0479">Metal-binding</keyword>
<sequence>MADSPTPTADEPSPRAIDEHDHDWVEAETGDRFAFRRKQLGALAGGRDIGCSLYEVPPGKRPWPTHYHEGNEEAVYVLSGTGTLHTREGAADCSLSPGTYVALPTGEEFARQIENDGDEPLRYLAISTMNDPDVAVYPDSDKVGVFCGAPPGSDKDARTLHGYFPRGAAVGYWDGEQTSDE</sequence>
<accession>A0ABD5ZHK5</accession>
<evidence type="ECO:0000313" key="4">
    <source>
        <dbReference type="EMBL" id="MFC7204445.1"/>
    </source>
</evidence>
<dbReference type="CDD" id="cd02224">
    <property type="entry name" value="cupin_SPO2919-like"/>
    <property type="match status" value="1"/>
</dbReference>
<evidence type="ECO:0000313" key="5">
    <source>
        <dbReference type="Proteomes" id="UP001596481"/>
    </source>
</evidence>
<feature type="domain" description="Cupin type-2" evidence="3">
    <location>
        <begin position="53"/>
        <end position="126"/>
    </location>
</feature>
<proteinExistence type="predicted"/>
<evidence type="ECO:0000256" key="2">
    <source>
        <dbReference type="SAM" id="MobiDB-lite"/>
    </source>
</evidence>
<dbReference type="Gene3D" id="2.60.120.10">
    <property type="entry name" value="Jelly Rolls"/>
    <property type="match status" value="1"/>
</dbReference>
<dbReference type="RefSeq" id="WP_390224152.1">
    <property type="nucleotide sequence ID" value="NZ_JBHTAA010000005.1"/>
</dbReference>
<dbReference type="Pfam" id="PF07883">
    <property type="entry name" value="Cupin_2"/>
    <property type="match status" value="1"/>
</dbReference>
<organism evidence="4 5">
    <name type="scientific">Haloferax namakaokahaiae</name>
    <dbReference type="NCBI Taxonomy" id="1748331"/>
    <lineage>
        <taxon>Archaea</taxon>
        <taxon>Methanobacteriati</taxon>
        <taxon>Methanobacteriota</taxon>
        <taxon>Stenosarchaea group</taxon>
        <taxon>Halobacteria</taxon>
        <taxon>Halobacteriales</taxon>
        <taxon>Haloferacaceae</taxon>
        <taxon>Haloferax</taxon>
    </lineage>
</organism>
<name>A0ABD5ZHK5_9EURY</name>
<evidence type="ECO:0000259" key="3">
    <source>
        <dbReference type="Pfam" id="PF07883"/>
    </source>
</evidence>